<proteinExistence type="predicted"/>
<protein>
    <submittedName>
        <fullName evidence="1">Uncharacterized protein</fullName>
    </submittedName>
</protein>
<name>A0A382GS36_9ZZZZ</name>
<dbReference type="AlphaFoldDB" id="A0A382GS36"/>
<sequence length="23" mass="2438">MSILQTLHAESTYNESTAGSVVV</sequence>
<organism evidence="1">
    <name type="scientific">marine metagenome</name>
    <dbReference type="NCBI Taxonomy" id="408172"/>
    <lineage>
        <taxon>unclassified sequences</taxon>
        <taxon>metagenomes</taxon>
        <taxon>ecological metagenomes</taxon>
    </lineage>
</organism>
<gene>
    <name evidence="1" type="ORF">METZ01_LOCUS230227</name>
</gene>
<reference evidence="1" key="1">
    <citation type="submission" date="2018-05" db="EMBL/GenBank/DDBJ databases">
        <authorList>
            <person name="Lanie J.A."/>
            <person name="Ng W.-L."/>
            <person name="Kazmierczak K.M."/>
            <person name="Andrzejewski T.M."/>
            <person name="Davidsen T.M."/>
            <person name="Wayne K.J."/>
            <person name="Tettelin H."/>
            <person name="Glass J.I."/>
            <person name="Rusch D."/>
            <person name="Podicherti R."/>
            <person name="Tsui H.-C.T."/>
            <person name="Winkler M.E."/>
        </authorList>
    </citation>
    <scope>NUCLEOTIDE SEQUENCE</scope>
</reference>
<dbReference type="EMBL" id="UINC01056852">
    <property type="protein sequence ID" value="SVB77373.1"/>
    <property type="molecule type" value="Genomic_DNA"/>
</dbReference>
<accession>A0A382GS36</accession>
<evidence type="ECO:0000313" key="1">
    <source>
        <dbReference type="EMBL" id="SVB77373.1"/>
    </source>
</evidence>